<feature type="region of interest" description="Disordered" evidence="1">
    <location>
        <begin position="1488"/>
        <end position="1552"/>
    </location>
</feature>
<feature type="region of interest" description="Disordered" evidence="1">
    <location>
        <begin position="1104"/>
        <end position="1169"/>
    </location>
</feature>
<reference evidence="2 3" key="1">
    <citation type="submission" date="2014-04" db="EMBL/GenBank/DDBJ databases">
        <authorList>
            <consortium name="DOE Joint Genome Institute"/>
            <person name="Kuo A."/>
            <person name="Kohler A."/>
            <person name="Costa M.D."/>
            <person name="Nagy L.G."/>
            <person name="Floudas D."/>
            <person name="Copeland A."/>
            <person name="Barry K.W."/>
            <person name="Cichocki N."/>
            <person name="Veneault-Fourrey C."/>
            <person name="LaButti K."/>
            <person name="Lindquist E.A."/>
            <person name="Lipzen A."/>
            <person name="Lundell T."/>
            <person name="Morin E."/>
            <person name="Murat C."/>
            <person name="Sun H."/>
            <person name="Tunlid A."/>
            <person name="Henrissat B."/>
            <person name="Grigoriev I.V."/>
            <person name="Hibbett D.S."/>
            <person name="Martin F."/>
            <person name="Nordberg H.P."/>
            <person name="Cantor M.N."/>
            <person name="Hua S.X."/>
        </authorList>
    </citation>
    <scope>NUCLEOTIDE SEQUENCE [LARGE SCALE GENOMIC DNA]</scope>
    <source>
        <strain evidence="2 3">441</strain>
    </source>
</reference>
<feature type="compositionally biased region" description="Polar residues" evidence="1">
    <location>
        <begin position="1219"/>
        <end position="1228"/>
    </location>
</feature>
<dbReference type="Proteomes" id="UP000054018">
    <property type="component" value="Unassembled WGS sequence"/>
</dbReference>
<feature type="compositionally biased region" description="Basic and acidic residues" evidence="1">
    <location>
        <begin position="1138"/>
        <end position="1152"/>
    </location>
</feature>
<feature type="compositionally biased region" description="Low complexity" evidence="1">
    <location>
        <begin position="1254"/>
        <end position="1264"/>
    </location>
</feature>
<dbReference type="EMBL" id="KN833700">
    <property type="protein sequence ID" value="KIK26773.1"/>
    <property type="molecule type" value="Genomic_DNA"/>
</dbReference>
<organism evidence="2 3">
    <name type="scientific">Pisolithus microcarpus 441</name>
    <dbReference type="NCBI Taxonomy" id="765257"/>
    <lineage>
        <taxon>Eukaryota</taxon>
        <taxon>Fungi</taxon>
        <taxon>Dikarya</taxon>
        <taxon>Basidiomycota</taxon>
        <taxon>Agaricomycotina</taxon>
        <taxon>Agaricomycetes</taxon>
        <taxon>Agaricomycetidae</taxon>
        <taxon>Boletales</taxon>
        <taxon>Sclerodermatineae</taxon>
        <taxon>Pisolithaceae</taxon>
        <taxon>Pisolithus</taxon>
    </lineage>
</organism>
<sequence>MALPTPPSTTHRDRDIRLPGSRVAWSQQNQYFVFTTSPKGNVPPPRHLEHPAKPILKKYSQTFLPIPEDDTREVTPEPEDPLANLTYLERPVTQIIDPQFSLRNLIEAYSVLTTRIRGAVADSTDVDASWPLFQPLRKHTQAFVDGVCRDLGRALVEPDTVAIQDDEPPVPDIGDACDVEETCSLLPSPKRSPKKKKKGMSAAQVKLARDLCTTTHAVLRLLSVIFTSSAVYQLFSEAQLRDMLTHVLAIPMAEALPTPNARKTCALSIWLLQVQRLPEEVLLPARDRIAFALRRGMEGELGKEGKKGSACDGLKAIHDLSLYQPSTFVPPFVELLPSILSNLLAPTLTLRTQACHALGGFVLGVIALPHSTLHTRMSSTVAAFLTTSTASPPRPTKSGNTSKPEPLIVRTLRSTLNAPDPAHVAHGPVWALSVLACFIVLLGPRLCTDIQLTRIVSALLTLAIRSKKSSVRALGCLLWRCITWSYMRPLLRSEHDAEQDDEGADVQDQDIMLARENFWKLVRSVVDMGVGVSTVAALITDEYDDEDRLRKAIELVKSMIQKGAQACEDGMEIARIFVSFENTGQAWTLNKLLPHSLFSSHPGLLTAEYSGLSSVVRPIFDECPQLTDVRSLTREELSRDWVFDELIELWKIALSSLRMAEKYDLPPEITGIWEGLMKANVAFLLDADDHDGIVSFGARAANLLIDILGDHTLNFASAGGVPSPPPSTPGAYYHYAQRLARSSCSNTSIKLNIVRELWAIMRTTFPHNLLHAGGVKILECLVEDEEALTEQLTTDDARTQWGYLCAETLVVCDADELRKFWARRARSVALMPYEAGVQNLVWRSFIEKWREDAESSWEGAVVLLGVPFDKSNAWELNNEDFAIWDTFLCDAVDRATDGGLDSMILLDHVAADLARVPCPAHASFTRVADLLLTHFDIGDARQIPSNVFDFVNDTLLSTYPPEPRNLKPCTWLIVTLTRIVDACPPGQLLQLLQAIQDGISIWVSDECGVFTEDEYTYDVLPLYQTALLSLKDFPGNISVPTTLSSFLHSAFGGRDEALPVSKEAFKDFWDTSFADCDEPEGGWPEDIRACLRCCGLSSDEVPEVLSSELSEPPSDTVVYTSPVSSVSGTPSSRATSLLRDDESTFTKVHVDSESESESEAESEDSPVIGRLGPASFAHFMDLGNTVKCPTLPPVRICAALSTPTKKLQSAVTPPRPQKPVTTPESYQSLILRPPAPTLPIPSTAPTTPKRTPSDPKSASSLSPSKRAKLHDKENISPSLLSITERSSTKSSPGTSSSTTSPVLGKRPTLEASPYEGTPKKGRTIPPAATFIRSSVAFPSSTEDDLEDELTVEASLVTPLGKRRPRRDGAPYPELSDELPICRKRKRSRLVFDAVVVPPLADVRRQWQLHRRASAEDAVSSTSPLLHRRLSLPHVRDSDGDSLPQARVKRLKRLDDAELSDISPRSSLTSLEDIVIAGSDDSIILAAGSQPELPSSDDDLHIGQVSPRHLASPAPRRRLDYEHDHPSDDFSSSPSRDLIVRRQQRFGSVAAQT</sequence>
<keyword evidence="3" id="KW-1185">Reference proteome</keyword>
<evidence type="ECO:0000313" key="2">
    <source>
        <dbReference type="EMBL" id="KIK26773.1"/>
    </source>
</evidence>
<feature type="compositionally biased region" description="Low complexity" evidence="1">
    <location>
        <begin position="1288"/>
        <end position="1300"/>
    </location>
</feature>
<feature type="compositionally biased region" description="Low complexity" evidence="1">
    <location>
        <begin position="1104"/>
        <end position="1136"/>
    </location>
</feature>
<feature type="compositionally biased region" description="Basic and acidic residues" evidence="1">
    <location>
        <begin position="1516"/>
        <end position="1527"/>
    </location>
</feature>
<gene>
    <name evidence="2" type="ORF">PISMIDRAFT_94259</name>
</gene>
<feature type="region of interest" description="Disordered" evidence="1">
    <location>
        <begin position="1203"/>
        <end position="1327"/>
    </location>
</feature>
<proteinExistence type="predicted"/>
<accession>A0A0D0A3Y3</accession>
<evidence type="ECO:0000256" key="1">
    <source>
        <dbReference type="SAM" id="MobiDB-lite"/>
    </source>
</evidence>
<evidence type="ECO:0000313" key="3">
    <source>
        <dbReference type="Proteomes" id="UP000054018"/>
    </source>
</evidence>
<evidence type="ECO:0008006" key="4">
    <source>
        <dbReference type="Google" id="ProtNLM"/>
    </source>
</evidence>
<feature type="compositionally biased region" description="Polar residues" evidence="1">
    <location>
        <begin position="1275"/>
        <end position="1285"/>
    </location>
</feature>
<dbReference type="HOGENOM" id="CLU_001598_0_0_1"/>
<dbReference type="STRING" id="765257.A0A0D0A3Y3"/>
<feature type="compositionally biased region" description="Acidic residues" evidence="1">
    <location>
        <begin position="1153"/>
        <end position="1164"/>
    </location>
</feature>
<dbReference type="OrthoDB" id="2591260at2759"/>
<protein>
    <recommendedName>
        <fullName evidence="4">Telomere-associated protein Rif1 N-terminal domain-containing protein</fullName>
    </recommendedName>
</protein>
<name>A0A0D0A3Y3_9AGAM</name>
<reference evidence="3" key="2">
    <citation type="submission" date="2015-01" db="EMBL/GenBank/DDBJ databases">
        <title>Evolutionary Origins and Diversification of the Mycorrhizal Mutualists.</title>
        <authorList>
            <consortium name="DOE Joint Genome Institute"/>
            <consortium name="Mycorrhizal Genomics Consortium"/>
            <person name="Kohler A."/>
            <person name="Kuo A."/>
            <person name="Nagy L.G."/>
            <person name="Floudas D."/>
            <person name="Copeland A."/>
            <person name="Barry K.W."/>
            <person name="Cichocki N."/>
            <person name="Veneault-Fourrey C."/>
            <person name="LaButti K."/>
            <person name="Lindquist E.A."/>
            <person name="Lipzen A."/>
            <person name="Lundell T."/>
            <person name="Morin E."/>
            <person name="Murat C."/>
            <person name="Riley R."/>
            <person name="Ohm R."/>
            <person name="Sun H."/>
            <person name="Tunlid A."/>
            <person name="Henrissat B."/>
            <person name="Grigoriev I.V."/>
            <person name="Hibbett D.S."/>
            <person name="Martin F."/>
        </authorList>
    </citation>
    <scope>NUCLEOTIDE SEQUENCE [LARGE SCALE GENOMIC DNA]</scope>
    <source>
        <strain evidence="3">441</strain>
    </source>
</reference>